<gene>
    <name evidence="1" type="ORF">LIER_36826</name>
</gene>
<accession>A0AAV3PBX4</accession>
<proteinExistence type="predicted"/>
<name>A0AAV3PBX4_LITER</name>
<dbReference type="Proteomes" id="UP001454036">
    <property type="component" value="Unassembled WGS sequence"/>
</dbReference>
<dbReference type="EMBL" id="BAABME010017139">
    <property type="protein sequence ID" value="GAA0148920.1"/>
    <property type="molecule type" value="Genomic_DNA"/>
</dbReference>
<evidence type="ECO:0000313" key="2">
    <source>
        <dbReference type="Proteomes" id="UP001454036"/>
    </source>
</evidence>
<sequence length="109" mass="11938">MADGEPPDPPPLLEDGKALSIPIAKPILTFSKIIQGKPAVVFKNAEKKLLLDSLPFVLVGKFSHDVPVFLQLKYSLPSSSSKVNTISHFMITSTCSLIVRFKSILLRYG</sequence>
<reference evidence="1 2" key="1">
    <citation type="submission" date="2024-01" db="EMBL/GenBank/DDBJ databases">
        <title>The complete chloroplast genome sequence of Lithospermum erythrorhizon: insights into the phylogenetic relationship among Boraginaceae species and the maternal lineages of purple gromwells.</title>
        <authorList>
            <person name="Okada T."/>
            <person name="Watanabe K."/>
        </authorList>
    </citation>
    <scope>NUCLEOTIDE SEQUENCE [LARGE SCALE GENOMIC DNA]</scope>
</reference>
<comment type="caution">
    <text evidence="1">The sequence shown here is derived from an EMBL/GenBank/DDBJ whole genome shotgun (WGS) entry which is preliminary data.</text>
</comment>
<organism evidence="1 2">
    <name type="scientific">Lithospermum erythrorhizon</name>
    <name type="common">Purple gromwell</name>
    <name type="synonym">Lithospermum officinale var. erythrorhizon</name>
    <dbReference type="NCBI Taxonomy" id="34254"/>
    <lineage>
        <taxon>Eukaryota</taxon>
        <taxon>Viridiplantae</taxon>
        <taxon>Streptophyta</taxon>
        <taxon>Embryophyta</taxon>
        <taxon>Tracheophyta</taxon>
        <taxon>Spermatophyta</taxon>
        <taxon>Magnoliopsida</taxon>
        <taxon>eudicotyledons</taxon>
        <taxon>Gunneridae</taxon>
        <taxon>Pentapetalae</taxon>
        <taxon>asterids</taxon>
        <taxon>lamiids</taxon>
        <taxon>Boraginales</taxon>
        <taxon>Boraginaceae</taxon>
        <taxon>Boraginoideae</taxon>
        <taxon>Lithospermeae</taxon>
        <taxon>Lithospermum</taxon>
    </lineage>
</organism>
<dbReference type="AlphaFoldDB" id="A0AAV3PBX4"/>
<evidence type="ECO:0000313" key="1">
    <source>
        <dbReference type="EMBL" id="GAA0148920.1"/>
    </source>
</evidence>
<protein>
    <submittedName>
        <fullName evidence="1">Uncharacterized protein</fullName>
    </submittedName>
</protein>
<keyword evidence="2" id="KW-1185">Reference proteome</keyword>